<dbReference type="PROSITE" id="PS01230">
    <property type="entry name" value="TRMA_1"/>
    <property type="match status" value="1"/>
</dbReference>
<feature type="active site" evidence="7">
    <location>
        <position position="370"/>
    </location>
</feature>
<dbReference type="InterPro" id="IPR012340">
    <property type="entry name" value="NA-bd_OB-fold"/>
</dbReference>
<comment type="similarity">
    <text evidence="6">Belongs to the class I-like SAM-binding methyltransferase superfamily. RNA M5U methyltransferase family.</text>
</comment>
<gene>
    <name evidence="8" type="ORF">SAMN05443432_101775</name>
</gene>
<feature type="binding site" evidence="6">
    <location>
        <position position="296"/>
    </location>
    <ligand>
        <name>S-adenosyl-L-methionine</name>
        <dbReference type="ChEBI" id="CHEBI:59789"/>
    </ligand>
</feature>
<keyword evidence="1" id="KW-0408">Iron</keyword>
<evidence type="ECO:0000256" key="4">
    <source>
        <dbReference type="ARBA" id="ARBA00022691"/>
    </source>
</evidence>
<evidence type="ECO:0000256" key="1">
    <source>
        <dbReference type="ARBA" id="ARBA00022485"/>
    </source>
</evidence>
<feature type="binding site" evidence="6">
    <location>
        <position position="249"/>
    </location>
    <ligand>
        <name>S-adenosyl-L-methionine</name>
        <dbReference type="ChEBI" id="CHEBI:59789"/>
    </ligand>
</feature>
<dbReference type="Proteomes" id="UP000322545">
    <property type="component" value="Unassembled WGS sequence"/>
</dbReference>
<keyword evidence="4 6" id="KW-0949">S-adenosyl-L-methionine</keyword>
<dbReference type="PANTHER" id="PTHR11061">
    <property type="entry name" value="RNA M5U METHYLTRANSFERASE"/>
    <property type="match status" value="1"/>
</dbReference>
<proteinExistence type="inferred from homology"/>
<dbReference type="RefSeq" id="WP_188129849.1">
    <property type="nucleotide sequence ID" value="NZ_FRCB01000001.1"/>
</dbReference>
<dbReference type="CDD" id="cd02440">
    <property type="entry name" value="AdoMet_MTases"/>
    <property type="match status" value="1"/>
</dbReference>
<evidence type="ECO:0000256" key="6">
    <source>
        <dbReference type="PROSITE-ProRule" id="PRU01024"/>
    </source>
</evidence>
<dbReference type="Gene3D" id="2.40.50.1070">
    <property type="match status" value="1"/>
</dbReference>
<protein>
    <submittedName>
        <fullName evidence="8">23S rRNA m(5)U-1939 methyltransferase</fullName>
    </submittedName>
</protein>
<evidence type="ECO:0000256" key="2">
    <source>
        <dbReference type="ARBA" id="ARBA00022603"/>
    </source>
</evidence>
<dbReference type="Gene3D" id="2.40.50.140">
    <property type="entry name" value="Nucleic acid-binding proteins"/>
    <property type="match status" value="1"/>
</dbReference>
<dbReference type="AlphaFoldDB" id="A0A1M7BE95"/>
<feature type="binding site" evidence="6">
    <location>
        <position position="276"/>
    </location>
    <ligand>
        <name>S-adenosyl-L-methionine</name>
        <dbReference type="ChEBI" id="CHEBI:59789"/>
    </ligand>
</feature>
<evidence type="ECO:0000256" key="7">
    <source>
        <dbReference type="PROSITE-ProRule" id="PRU10015"/>
    </source>
</evidence>
<dbReference type="InterPro" id="IPR010280">
    <property type="entry name" value="U5_MeTrfase_fam"/>
</dbReference>
<feature type="binding site" evidence="6">
    <location>
        <position position="344"/>
    </location>
    <ligand>
        <name>S-adenosyl-L-methionine</name>
        <dbReference type="ChEBI" id="CHEBI:59789"/>
    </ligand>
</feature>
<evidence type="ECO:0000256" key="3">
    <source>
        <dbReference type="ARBA" id="ARBA00022679"/>
    </source>
</evidence>
<dbReference type="PANTHER" id="PTHR11061:SF49">
    <property type="entry name" value="23S RRNA (URACIL(1939)-C(5))-METHYLTRANSFERASE RLMD"/>
    <property type="match status" value="1"/>
</dbReference>
<evidence type="ECO:0000256" key="5">
    <source>
        <dbReference type="ARBA" id="ARBA00023014"/>
    </source>
</evidence>
<keyword evidence="3 6" id="KW-0808">Transferase</keyword>
<dbReference type="GO" id="GO:0070041">
    <property type="term" value="F:rRNA (uridine-C5-)-methyltransferase activity"/>
    <property type="evidence" value="ECO:0007669"/>
    <property type="project" value="TreeGrafter"/>
</dbReference>
<dbReference type="SUPFAM" id="SSF53335">
    <property type="entry name" value="S-adenosyl-L-methionine-dependent methyltransferases"/>
    <property type="match status" value="1"/>
</dbReference>
<name>A0A1M7BE95_9RHOB</name>
<keyword evidence="5" id="KW-0411">Iron-sulfur</keyword>
<accession>A0A1M7BE95</accession>
<sequence>MTDDHQSPLRRFSVTRLGHHGDGIVEGPFFAPRTLPGEVIEARTADKVLTDIRIIEPSSDRVTPPCRHFRSCGGCQLQHASDVFLASWKQDVVRSALAANNLTAEFLPISVSPPQSRRRATLAARRTKKGAMAGLYARGSDVMVEIPECRLFHPDLMKALPVAEELATIGASRKQTLAVAATMSRNGLDIAVSNGKALDGPMRLDLAALAERHDLARLSFDDEVVVTRAPPEQRFGDVVVTPPPGAFLQATQEGEDALRADVRRIVGAARRVADLFAGCGTFALPLARDMAVHAVEGDAAMMSALDAGWRRTPGLKAVTHETRDLFRRPLLPDELAPFDAVVLDPPRAGASAQTAQICASSVPVIAYVSCNPVTFAKDARQLADHGYRLESIRVIDQFRWSSHVELVAEFRHS</sequence>
<dbReference type="Pfam" id="PF05958">
    <property type="entry name" value="tRNA_U5-meth_tr"/>
    <property type="match status" value="1"/>
</dbReference>
<dbReference type="Gene3D" id="3.40.50.150">
    <property type="entry name" value="Vaccinia Virus protein VP39"/>
    <property type="match status" value="1"/>
</dbReference>
<dbReference type="InterPro" id="IPR030390">
    <property type="entry name" value="MeTrfase_TrmA_AS"/>
</dbReference>
<organism evidence="8 9">
    <name type="scientific">Roseovarius litoreus</name>
    <dbReference type="NCBI Taxonomy" id="1155722"/>
    <lineage>
        <taxon>Bacteria</taxon>
        <taxon>Pseudomonadati</taxon>
        <taxon>Pseudomonadota</taxon>
        <taxon>Alphaproteobacteria</taxon>
        <taxon>Rhodobacterales</taxon>
        <taxon>Roseobacteraceae</taxon>
        <taxon>Roseovarius</taxon>
    </lineage>
</organism>
<dbReference type="EMBL" id="FRCB01000001">
    <property type="protein sequence ID" value="SHL52929.1"/>
    <property type="molecule type" value="Genomic_DNA"/>
</dbReference>
<evidence type="ECO:0000313" key="8">
    <source>
        <dbReference type="EMBL" id="SHL52929.1"/>
    </source>
</evidence>
<reference evidence="8 9" key="1">
    <citation type="submission" date="2016-11" db="EMBL/GenBank/DDBJ databases">
        <authorList>
            <person name="Varghese N."/>
            <person name="Submissions S."/>
        </authorList>
    </citation>
    <scope>NUCLEOTIDE SEQUENCE [LARGE SCALE GENOMIC DNA]</scope>
    <source>
        <strain evidence="8 9">DSM 28249</strain>
    </source>
</reference>
<evidence type="ECO:0000313" key="9">
    <source>
        <dbReference type="Proteomes" id="UP000322545"/>
    </source>
</evidence>
<keyword evidence="1" id="KW-0004">4Fe-4S</keyword>
<keyword evidence="1" id="KW-0479">Metal-binding</keyword>
<dbReference type="GO" id="GO:0070475">
    <property type="term" value="P:rRNA base methylation"/>
    <property type="evidence" value="ECO:0007669"/>
    <property type="project" value="TreeGrafter"/>
</dbReference>
<dbReference type="PROSITE" id="PS51687">
    <property type="entry name" value="SAM_MT_RNA_M5U"/>
    <property type="match status" value="1"/>
</dbReference>
<keyword evidence="9" id="KW-1185">Reference proteome</keyword>
<dbReference type="InterPro" id="IPR029063">
    <property type="entry name" value="SAM-dependent_MTases_sf"/>
</dbReference>
<dbReference type="GO" id="GO:0051539">
    <property type="term" value="F:4 iron, 4 sulfur cluster binding"/>
    <property type="evidence" value="ECO:0007669"/>
    <property type="project" value="UniProtKB-KW"/>
</dbReference>
<keyword evidence="2 6" id="KW-0489">Methyltransferase</keyword>
<feature type="active site" description="Nucleophile" evidence="6">
    <location>
        <position position="370"/>
    </location>
</feature>